<proteinExistence type="predicted"/>
<dbReference type="Proteomes" id="UP000324222">
    <property type="component" value="Unassembled WGS sequence"/>
</dbReference>
<gene>
    <name evidence="2" type="ORF">E2C01_095200</name>
</gene>
<sequence>MKHAISCNVVVVVLLLVATATGRNIEEVRKKGLRLFIGDLG</sequence>
<feature type="chain" id="PRO_5022902417" evidence="1">
    <location>
        <begin position="23"/>
        <end position="41"/>
    </location>
</feature>
<comment type="caution">
    <text evidence="2">The sequence shown here is derived from an EMBL/GenBank/DDBJ whole genome shotgun (WGS) entry which is preliminary data.</text>
</comment>
<evidence type="ECO:0000256" key="1">
    <source>
        <dbReference type="SAM" id="SignalP"/>
    </source>
</evidence>
<keyword evidence="3" id="KW-1185">Reference proteome</keyword>
<evidence type="ECO:0000313" key="2">
    <source>
        <dbReference type="EMBL" id="MPC99764.1"/>
    </source>
</evidence>
<evidence type="ECO:0000313" key="3">
    <source>
        <dbReference type="Proteomes" id="UP000324222"/>
    </source>
</evidence>
<feature type="signal peptide" evidence="1">
    <location>
        <begin position="1"/>
        <end position="22"/>
    </location>
</feature>
<protein>
    <submittedName>
        <fullName evidence="2">Uncharacterized protein</fullName>
    </submittedName>
</protein>
<accession>A0A5B7K549</accession>
<name>A0A5B7K549_PORTR</name>
<dbReference type="AlphaFoldDB" id="A0A5B7K549"/>
<dbReference type="EMBL" id="VSRR010119749">
    <property type="protein sequence ID" value="MPC99764.1"/>
    <property type="molecule type" value="Genomic_DNA"/>
</dbReference>
<keyword evidence="1" id="KW-0732">Signal</keyword>
<organism evidence="2 3">
    <name type="scientific">Portunus trituberculatus</name>
    <name type="common">Swimming crab</name>
    <name type="synonym">Neptunus trituberculatus</name>
    <dbReference type="NCBI Taxonomy" id="210409"/>
    <lineage>
        <taxon>Eukaryota</taxon>
        <taxon>Metazoa</taxon>
        <taxon>Ecdysozoa</taxon>
        <taxon>Arthropoda</taxon>
        <taxon>Crustacea</taxon>
        <taxon>Multicrustacea</taxon>
        <taxon>Malacostraca</taxon>
        <taxon>Eumalacostraca</taxon>
        <taxon>Eucarida</taxon>
        <taxon>Decapoda</taxon>
        <taxon>Pleocyemata</taxon>
        <taxon>Brachyura</taxon>
        <taxon>Eubrachyura</taxon>
        <taxon>Portunoidea</taxon>
        <taxon>Portunidae</taxon>
        <taxon>Portuninae</taxon>
        <taxon>Portunus</taxon>
    </lineage>
</organism>
<reference evidence="2 3" key="1">
    <citation type="submission" date="2019-05" db="EMBL/GenBank/DDBJ databases">
        <title>Another draft genome of Portunus trituberculatus and its Hox gene families provides insights of decapod evolution.</title>
        <authorList>
            <person name="Jeong J.-H."/>
            <person name="Song I."/>
            <person name="Kim S."/>
            <person name="Choi T."/>
            <person name="Kim D."/>
            <person name="Ryu S."/>
            <person name="Kim W."/>
        </authorList>
    </citation>
    <scope>NUCLEOTIDE SEQUENCE [LARGE SCALE GENOMIC DNA]</scope>
    <source>
        <tissue evidence="2">Muscle</tissue>
    </source>
</reference>